<dbReference type="EMBL" id="CZBO01000001">
    <property type="protein sequence ID" value="CUP64593.1"/>
    <property type="molecule type" value="Genomic_DNA"/>
</dbReference>
<dbReference type="RefSeq" id="WP_055206172.1">
    <property type="nucleotide sequence ID" value="NZ_CZBO01000001.1"/>
</dbReference>
<keyword evidence="1" id="KW-0812">Transmembrane</keyword>
<keyword evidence="1" id="KW-1133">Transmembrane helix</keyword>
<keyword evidence="1" id="KW-0472">Membrane</keyword>
<sequence>MKFEFTSSKYADSSIEFIKYFNKVWNTNNLYNACIKIPYLVGACIMFIAYLCADFDYFFDKLIYLIIFGIVIFSAIYFILKKCIPNKKVIKNFYRYNSKFSFTIEEDYLIRESKYSTINIKLNKIHRIELLKKSLILFSEDNTTIIFMPKDCLPVSLKEFINLFRKDNKSLIVNDYEKTYKKHLKKVTVVISLAMILTVISGYFLGKYIDENNFKVYDLKLENELKKEVNGDAVYESRNMGINIYLPSNWSGKYGIEELNDRINVYYLPEGVQSSKTTLIFILTKSQDFYEKDMILSRLIENLNKEYKVFSPEIIDTLKPGSLAYVEYCNMIRDISKIQIKGI</sequence>
<proteinExistence type="predicted"/>
<reference evidence="2 3" key="1">
    <citation type="submission" date="2015-09" db="EMBL/GenBank/DDBJ databases">
        <authorList>
            <consortium name="Pathogen Informatics"/>
        </authorList>
    </citation>
    <scope>NUCLEOTIDE SEQUENCE [LARGE SCALE GENOMIC DNA]</scope>
    <source>
        <strain evidence="2 3">2789STDY5834956</strain>
    </source>
</reference>
<gene>
    <name evidence="2" type="ORF">ERS852568_00266</name>
</gene>
<dbReference type="AlphaFoldDB" id="A0A174PUD4"/>
<name>A0A174PUD4_9CLOT</name>
<protein>
    <recommendedName>
        <fullName evidence="4">YcxB-like protein domain-containing protein</fullName>
    </recommendedName>
</protein>
<evidence type="ECO:0000256" key="1">
    <source>
        <dbReference type="SAM" id="Phobius"/>
    </source>
</evidence>
<feature type="transmembrane region" description="Helical" evidence="1">
    <location>
        <begin position="30"/>
        <end position="50"/>
    </location>
</feature>
<evidence type="ECO:0000313" key="3">
    <source>
        <dbReference type="Proteomes" id="UP000095563"/>
    </source>
</evidence>
<dbReference type="Proteomes" id="UP000095563">
    <property type="component" value="Unassembled WGS sequence"/>
</dbReference>
<feature type="transmembrane region" description="Helical" evidence="1">
    <location>
        <begin position="187"/>
        <end position="206"/>
    </location>
</feature>
<accession>A0A174PUD4</accession>
<organism evidence="2 3">
    <name type="scientific">Clostridium baratii</name>
    <dbReference type="NCBI Taxonomy" id="1561"/>
    <lineage>
        <taxon>Bacteria</taxon>
        <taxon>Bacillati</taxon>
        <taxon>Bacillota</taxon>
        <taxon>Clostridia</taxon>
        <taxon>Eubacteriales</taxon>
        <taxon>Clostridiaceae</taxon>
        <taxon>Clostridium</taxon>
    </lineage>
</organism>
<feature type="transmembrane region" description="Helical" evidence="1">
    <location>
        <begin position="62"/>
        <end position="80"/>
    </location>
</feature>
<evidence type="ECO:0008006" key="4">
    <source>
        <dbReference type="Google" id="ProtNLM"/>
    </source>
</evidence>
<evidence type="ECO:0000313" key="2">
    <source>
        <dbReference type="EMBL" id="CUP64593.1"/>
    </source>
</evidence>